<organism evidence="1 2">
    <name type="scientific">Dechloromonas hankyongensis</name>
    <dbReference type="NCBI Taxonomy" id="2908002"/>
    <lineage>
        <taxon>Bacteria</taxon>
        <taxon>Pseudomonadati</taxon>
        <taxon>Pseudomonadota</taxon>
        <taxon>Betaproteobacteria</taxon>
        <taxon>Rhodocyclales</taxon>
        <taxon>Azonexaceae</taxon>
        <taxon>Dechloromonas</taxon>
    </lineage>
</organism>
<evidence type="ECO:0000313" key="2">
    <source>
        <dbReference type="Proteomes" id="UP001165384"/>
    </source>
</evidence>
<accession>A0ABS9K3L7</accession>
<sequence>MSSFDSPLARCEAVREWVLTDETQVECAREHDCPPDFNCPLCAYFTEHSGISEEATLEMLASDMPKH</sequence>
<reference evidence="1" key="1">
    <citation type="submission" date="2022-01" db="EMBL/GenBank/DDBJ databases">
        <authorList>
            <person name="Jo J.-H."/>
            <person name="Im W.-T."/>
        </authorList>
    </citation>
    <scope>NUCLEOTIDE SEQUENCE</scope>
    <source>
        <strain evidence="1">XY25</strain>
    </source>
</reference>
<protein>
    <submittedName>
        <fullName evidence="1">Uncharacterized protein</fullName>
    </submittedName>
</protein>
<name>A0ABS9K3L7_9RHOO</name>
<gene>
    <name evidence="1" type="ORF">LZ012_11710</name>
</gene>
<dbReference type="EMBL" id="JAKLTN010000002">
    <property type="protein sequence ID" value="MCG2577659.1"/>
    <property type="molecule type" value="Genomic_DNA"/>
</dbReference>
<proteinExistence type="predicted"/>
<dbReference type="RefSeq" id="WP_275710988.1">
    <property type="nucleotide sequence ID" value="NZ_JAKLTN010000002.1"/>
</dbReference>
<dbReference type="Proteomes" id="UP001165384">
    <property type="component" value="Unassembled WGS sequence"/>
</dbReference>
<comment type="caution">
    <text evidence="1">The sequence shown here is derived from an EMBL/GenBank/DDBJ whole genome shotgun (WGS) entry which is preliminary data.</text>
</comment>
<keyword evidence="2" id="KW-1185">Reference proteome</keyword>
<evidence type="ECO:0000313" key="1">
    <source>
        <dbReference type="EMBL" id="MCG2577659.1"/>
    </source>
</evidence>